<dbReference type="Pfam" id="PF00571">
    <property type="entry name" value="CBS"/>
    <property type="match status" value="1"/>
</dbReference>
<dbReference type="KEGG" id="pabs:JIR001_03660"/>
<reference evidence="3" key="2">
    <citation type="journal article" date="2021" name="Microbiol. Resour. Announc.">
        <title>Complete Genome Sequence of Polycladomyces abyssicola JIR-001T, Isolated from Hemipelagic Sediment in Deep Seawater.</title>
        <authorList>
            <person name="Tsubouchi T."/>
            <person name="Kaneko Y."/>
        </authorList>
    </citation>
    <scope>NUCLEOTIDE SEQUENCE</scope>
    <source>
        <strain evidence="3">JIR-001</strain>
    </source>
</reference>
<organism evidence="3 4">
    <name type="scientific">Polycladomyces abyssicola</name>
    <dbReference type="NCBI Taxonomy" id="1125966"/>
    <lineage>
        <taxon>Bacteria</taxon>
        <taxon>Bacillati</taxon>
        <taxon>Bacillota</taxon>
        <taxon>Bacilli</taxon>
        <taxon>Bacillales</taxon>
        <taxon>Thermoactinomycetaceae</taxon>
        <taxon>Polycladomyces</taxon>
    </lineage>
</organism>
<dbReference type="PROSITE" id="PS51371">
    <property type="entry name" value="CBS"/>
    <property type="match status" value="1"/>
</dbReference>
<dbReference type="SUPFAM" id="SSF54631">
    <property type="entry name" value="CBS-domain pair"/>
    <property type="match status" value="1"/>
</dbReference>
<dbReference type="InterPro" id="IPR046342">
    <property type="entry name" value="CBS_dom_sf"/>
</dbReference>
<dbReference type="Gene3D" id="3.10.580.10">
    <property type="entry name" value="CBS-domain"/>
    <property type="match status" value="1"/>
</dbReference>
<evidence type="ECO:0000256" key="1">
    <source>
        <dbReference type="PROSITE-ProRule" id="PRU00703"/>
    </source>
</evidence>
<dbReference type="AlphaFoldDB" id="A0A8D5ZMS2"/>
<gene>
    <name evidence="3" type="ORF">JIR001_03660</name>
</gene>
<sequence>MFIKNCLTPREQILTVTPDARLEQVIETLQAHQLHTIPVVDRFNRFLGITGYGHMMKAFLDNRRSWKEGTVADTLEPIRPLTIFSDFEETLPVIVRHPFVPIVDGDRMTFLGIVKISDIENALSSAFGTNIPGIRLLLGVVIDMPHQLEHVVDAVKPFDVNIISITTFDAGDPAARRILLKIELTPHLSAIQQRLVDKGLRVLSVKERRIP</sequence>
<reference evidence="3" key="1">
    <citation type="journal article" date="2013" name="Int. J. Syst. Evol. Microbiol.">
        <title>Polycladomyces abyssicola gen. nov., sp. nov., a thermophilic filamentous bacterium isolated from hemipelagic sediment.</title>
        <authorList>
            <person name="Tsubouchi T."/>
            <person name="Shimane Y."/>
            <person name="Mori K."/>
            <person name="Usui K."/>
            <person name="Hiraki T."/>
            <person name="Tame A."/>
            <person name="Uematsu K."/>
            <person name="Maruyama T."/>
            <person name="Hatada Y."/>
        </authorList>
    </citation>
    <scope>NUCLEOTIDE SEQUENCE</scope>
    <source>
        <strain evidence="3">JIR-001</strain>
    </source>
</reference>
<keyword evidence="4" id="KW-1185">Reference proteome</keyword>
<dbReference type="InterPro" id="IPR000644">
    <property type="entry name" value="CBS_dom"/>
</dbReference>
<evidence type="ECO:0000259" key="2">
    <source>
        <dbReference type="PROSITE" id="PS51371"/>
    </source>
</evidence>
<dbReference type="EMBL" id="AP024601">
    <property type="protein sequence ID" value="BCU80583.1"/>
    <property type="molecule type" value="Genomic_DNA"/>
</dbReference>
<protein>
    <recommendedName>
        <fullName evidence="2">CBS domain-containing protein</fullName>
    </recommendedName>
</protein>
<feature type="domain" description="CBS" evidence="2">
    <location>
        <begin position="7"/>
        <end position="65"/>
    </location>
</feature>
<dbReference type="Proteomes" id="UP000677436">
    <property type="component" value="Chromosome"/>
</dbReference>
<dbReference type="SMART" id="SM00116">
    <property type="entry name" value="CBS"/>
    <property type="match status" value="1"/>
</dbReference>
<proteinExistence type="predicted"/>
<evidence type="ECO:0000313" key="4">
    <source>
        <dbReference type="Proteomes" id="UP000677436"/>
    </source>
</evidence>
<evidence type="ECO:0000313" key="3">
    <source>
        <dbReference type="EMBL" id="BCU80583.1"/>
    </source>
</evidence>
<accession>A0A8D5ZMS2</accession>
<keyword evidence="1" id="KW-0129">CBS domain</keyword>
<dbReference type="RefSeq" id="WP_212773939.1">
    <property type="nucleotide sequence ID" value="NZ_AP024601.1"/>
</dbReference>
<name>A0A8D5ZMS2_9BACL</name>